<dbReference type="PANTHER" id="PTHR16017:SF0">
    <property type="entry name" value="WD REPEAT-CONTAINING PROTEIN 70"/>
    <property type="match status" value="1"/>
</dbReference>
<dbReference type="InterPro" id="IPR051858">
    <property type="entry name" value="WD_repeat_GAD-1"/>
</dbReference>
<keyword evidence="2" id="KW-0677">Repeat</keyword>
<dbReference type="AlphaFoldDB" id="A0A813LQA5"/>
<reference evidence="5" key="1">
    <citation type="submission" date="2021-02" db="EMBL/GenBank/DDBJ databases">
        <authorList>
            <person name="Dougan E. K."/>
            <person name="Rhodes N."/>
            <person name="Thang M."/>
            <person name="Chan C."/>
        </authorList>
    </citation>
    <scope>NUCLEOTIDE SEQUENCE</scope>
</reference>
<organism evidence="5 6">
    <name type="scientific">Polarella glacialis</name>
    <name type="common">Dinoflagellate</name>
    <dbReference type="NCBI Taxonomy" id="89957"/>
    <lineage>
        <taxon>Eukaryota</taxon>
        <taxon>Sar</taxon>
        <taxon>Alveolata</taxon>
        <taxon>Dinophyceae</taxon>
        <taxon>Suessiales</taxon>
        <taxon>Suessiaceae</taxon>
        <taxon>Polarella</taxon>
    </lineage>
</organism>
<feature type="repeat" description="WD" evidence="3">
    <location>
        <begin position="420"/>
        <end position="457"/>
    </location>
</feature>
<dbReference type="GO" id="GO:0035861">
    <property type="term" value="C:site of double-strand break"/>
    <property type="evidence" value="ECO:0007669"/>
    <property type="project" value="TreeGrafter"/>
</dbReference>
<evidence type="ECO:0000256" key="2">
    <source>
        <dbReference type="ARBA" id="ARBA00022737"/>
    </source>
</evidence>
<evidence type="ECO:0000313" key="5">
    <source>
        <dbReference type="EMBL" id="CAE8729556.1"/>
    </source>
</evidence>
<dbReference type="Gene3D" id="2.130.10.10">
    <property type="entry name" value="YVTN repeat-like/Quinoprotein amine dehydrogenase"/>
    <property type="match status" value="2"/>
</dbReference>
<dbReference type="PANTHER" id="PTHR16017">
    <property type="entry name" value="GASTRULATION DEFECTIVE PROTEIN 1-RELATED"/>
    <property type="match status" value="1"/>
</dbReference>
<gene>
    <name evidence="5" type="ORF">PGLA2088_LOCUS45450</name>
</gene>
<sequence>MDSDEEEMAAMRASNRHGIFGSVKGGAVAVAAPEKKPNSDSDDEPVARRSTAAPRKPTFGPGRPAAKEDSDEEEFVVEDEDLGDMKGFVPMSFGKKHQQKQPAQEVHSANQRKGRGGSGLAPASAESKGGVSFGPRFTDSATAAGARLRADKAEAKPAPSKADEEDADVKKPLAEPEEPEGPPDALPEPGKESEVLPVSHEVTIPVLAGKAVTAICLDPKGSRMVTGGLDGNLKFFDFNGMSEEKQCFRELEPVENHMVQAVSFSITGAQVLAVCSDSSARIYDREGTAKPIQSTVKGDMYVRCLEHTKGHTQTLTDGMWHPFQQEEFLTSSLDGTIRIWNMNADPVGMDQQLPQIHVLKTLDKRNVCIGGGSGKAGGLYPTCCTYSPTDAKKIVGGCSDGSVQLFFEKARYSKPDKILRTAHTAPITGVAFVPDGGHSNLLVTRSMDNTMKIWDTRMLSDAKGPLKVFENLAASHEKTGLCVSPDGRFIVTGTTLTKGALGSSTVRVFDAKTFSSVKTLDFGKRNALRFAWPTEINQLLVGTGNGDVVMLYSPFSSKKGAMHFVGRKAKAKADPQEELGSGPIFNMTDKNDIQKFYSTGHGDMKKIRRGEVRAAQKTLIPMRPEESGTKMPDSDFGNFAALALKMGAKRLHLNNTRQGSDSQEALLNYQDKINSGKAADSLMGPAYAGNANILDWDVELGEGDQRMNEKMQGEFCGKCGMKMCRCTNYTKWGEGSKKPRTS</sequence>
<accession>A0A813LQA5</accession>
<dbReference type="InterPro" id="IPR015943">
    <property type="entry name" value="WD40/YVTN_repeat-like_dom_sf"/>
</dbReference>
<proteinExistence type="predicted"/>
<keyword evidence="1 3" id="KW-0853">WD repeat</keyword>
<protein>
    <recommendedName>
        <fullName evidence="7">Guanine nucleotide-binding protein subunit beta-like protein</fullName>
    </recommendedName>
</protein>
<dbReference type="PROSITE" id="PS50294">
    <property type="entry name" value="WD_REPEATS_REGION"/>
    <property type="match status" value="2"/>
</dbReference>
<dbReference type="PROSITE" id="PS50082">
    <property type="entry name" value="WD_REPEATS_2"/>
    <property type="match status" value="2"/>
</dbReference>
<evidence type="ECO:0000256" key="4">
    <source>
        <dbReference type="SAM" id="MobiDB-lite"/>
    </source>
</evidence>
<dbReference type="Pfam" id="PF00400">
    <property type="entry name" value="WD40"/>
    <property type="match status" value="3"/>
</dbReference>
<dbReference type="Proteomes" id="UP000626109">
    <property type="component" value="Unassembled WGS sequence"/>
</dbReference>
<dbReference type="InterPro" id="IPR036322">
    <property type="entry name" value="WD40_repeat_dom_sf"/>
</dbReference>
<dbReference type="EMBL" id="CAJNNW010035714">
    <property type="protein sequence ID" value="CAE8729556.1"/>
    <property type="molecule type" value="Genomic_DNA"/>
</dbReference>
<feature type="repeat" description="WD" evidence="3">
    <location>
        <begin position="308"/>
        <end position="343"/>
    </location>
</feature>
<feature type="compositionally biased region" description="Acidic residues" evidence="4">
    <location>
        <begin position="69"/>
        <end position="82"/>
    </location>
</feature>
<evidence type="ECO:0000256" key="3">
    <source>
        <dbReference type="PROSITE-ProRule" id="PRU00221"/>
    </source>
</evidence>
<feature type="region of interest" description="Disordered" evidence="4">
    <location>
        <begin position="1"/>
        <end position="194"/>
    </location>
</feature>
<dbReference type="SUPFAM" id="SSF50978">
    <property type="entry name" value="WD40 repeat-like"/>
    <property type="match status" value="1"/>
</dbReference>
<evidence type="ECO:0008006" key="7">
    <source>
        <dbReference type="Google" id="ProtNLM"/>
    </source>
</evidence>
<comment type="caution">
    <text evidence="5">The sequence shown here is derived from an EMBL/GenBank/DDBJ whole genome shotgun (WGS) entry which is preliminary data.</text>
</comment>
<dbReference type="SMART" id="SM00320">
    <property type="entry name" value="WD40"/>
    <property type="match status" value="6"/>
</dbReference>
<dbReference type="GO" id="GO:0005634">
    <property type="term" value="C:nucleus"/>
    <property type="evidence" value="ECO:0007669"/>
    <property type="project" value="TreeGrafter"/>
</dbReference>
<evidence type="ECO:0000313" key="6">
    <source>
        <dbReference type="Proteomes" id="UP000626109"/>
    </source>
</evidence>
<dbReference type="InterPro" id="IPR001680">
    <property type="entry name" value="WD40_rpt"/>
</dbReference>
<name>A0A813LQA5_POLGL</name>
<evidence type="ECO:0000256" key="1">
    <source>
        <dbReference type="ARBA" id="ARBA00022574"/>
    </source>
</evidence>